<dbReference type="PANTHER" id="PTHR35992">
    <property type="entry name" value="CYTOMATRIX PROTEIN-LIKE PROTEIN"/>
    <property type="match status" value="1"/>
</dbReference>
<sequence>MPTRKDASEVSSDCRKWRKVFNALVELLGNQQAQLMTLVRERKLLEDRIKMQHRRWNSDTNGALKVQDMVHFLESTKLDFALGSKEREALLYKLKLDQADDELADFRGCPDIIPQKYSELEENKFAEARKTRKGLRSSNWNIGKSCKDAKKVQEEGTHLLEEEMKKLRLEYHMAMDCLRRSIGSDIYSCFLSNVVSIIPQVPSSETIYYHCGYIILSLLGGGQYLPVQINHSKLDGMIWEGYKSVHIKRMNIDQDKLFGDSRIC</sequence>
<accession>A0ABD3K022</accession>
<gene>
    <name evidence="1" type="ORF">ACJRO7_022811</name>
</gene>
<evidence type="ECO:0000313" key="1">
    <source>
        <dbReference type="EMBL" id="KAL3733340.1"/>
    </source>
</evidence>
<dbReference type="EMBL" id="JBJKBG010000006">
    <property type="protein sequence ID" value="KAL3733340.1"/>
    <property type="molecule type" value="Genomic_DNA"/>
</dbReference>
<evidence type="ECO:0000313" key="2">
    <source>
        <dbReference type="Proteomes" id="UP001634007"/>
    </source>
</evidence>
<proteinExistence type="predicted"/>
<organism evidence="1 2">
    <name type="scientific">Eucalyptus globulus</name>
    <name type="common">Tasmanian blue gum</name>
    <dbReference type="NCBI Taxonomy" id="34317"/>
    <lineage>
        <taxon>Eukaryota</taxon>
        <taxon>Viridiplantae</taxon>
        <taxon>Streptophyta</taxon>
        <taxon>Embryophyta</taxon>
        <taxon>Tracheophyta</taxon>
        <taxon>Spermatophyta</taxon>
        <taxon>Magnoliopsida</taxon>
        <taxon>eudicotyledons</taxon>
        <taxon>Gunneridae</taxon>
        <taxon>Pentapetalae</taxon>
        <taxon>rosids</taxon>
        <taxon>malvids</taxon>
        <taxon>Myrtales</taxon>
        <taxon>Myrtaceae</taxon>
        <taxon>Myrtoideae</taxon>
        <taxon>Eucalypteae</taxon>
        <taxon>Eucalyptus</taxon>
    </lineage>
</organism>
<protein>
    <submittedName>
        <fullName evidence="1">Uncharacterized protein</fullName>
    </submittedName>
</protein>
<comment type="caution">
    <text evidence="1">The sequence shown here is derived from an EMBL/GenBank/DDBJ whole genome shotgun (WGS) entry which is preliminary data.</text>
</comment>
<dbReference type="AlphaFoldDB" id="A0ABD3K022"/>
<keyword evidence="2" id="KW-1185">Reference proteome</keyword>
<dbReference type="PANTHER" id="PTHR35992:SF1">
    <property type="entry name" value="CYTOMATRIX PROTEIN-LIKE PROTEIN"/>
    <property type="match status" value="1"/>
</dbReference>
<reference evidence="1 2" key="1">
    <citation type="submission" date="2024-11" db="EMBL/GenBank/DDBJ databases">
        <title>Chromosome-level genome assembly of Eucalyptus globulus Labill. provides insights into its genome evolution.</title>
        <authorList>
            <person name="Li X."/>
        </authorList>
    </citation>
    <scope>NUCLEOTIDE SEQUENCE [LARGE SCALE GENOMIC DNA]</scope>
    <source>
        <strain evidence="1">CL2024</strain>
        <tissue evidence="1">Fresh tender leaves</tissue>
    </source>
</reference>
<dbReference type="Proteomes" id="UP001634007">
    <property type="component" value="Unassembled WGS sequence"/>
</dbReference>
<name>A0ABD3K022_EUCGL</name>